<protein>
    <submittedName>
        <fullName evidence="5">Amyloid beta protein binding family B member 1</fullName>
    </submittedName>
</protein>
<evidence type="ECO:0000259" key="3">
    <source>
        <dbReference type="PROSITE" id="PS01179"/>
    </source>
</evidence>
<dbReference type="InterPro" id="IPR006020">
    <property type="entry name" value="PTB/PI_dom"/>
</dbReference>
<feature type="domain" description="WW" evidence="4">
    <location>
        <begin position="455"/>
        <end position="487"/>
    </location>
</feature>
<dbReference type="PROSITE" id="PS01179">
    <property type="entry name" value="PID"/>
    <property type="match status" value="2"/>
</dbReference>
<dbReference type="Ensembl" id="ENSPMRT00000003710.1">
    <property type="protein sequence ID" value="ENSPMRP00000003461.1"/>
    <property type="gene ID" value="ENSPMRG00000002441.1"/>
</dbReference>
<dbReference type="Gene3D" id="2.20.70.10">
    <property type="match status" value="1"/>
</dbReference>
<dbReference type="PROSITE" id="PS01159">
    <property type="entry name" value="WW_DOMAIN_1"/>
    <property type="match status" value="1"/>
</dbReference>
<dbReference type="GO" id="GO:0030027">
    <property type="term" value="C:lamellipodium"/>
    <property type="evidence" value="ECO:0007669"/>
    <property type="project" value="Ensembl"/>
</dbReference>
<keyword evidence="6" id="KW-1185">Reference proteome</keyword>
<dbReference type="GO" id="GO:0043065">
    <property type="term" value="P:positive regulation of apoptotic process"/>
    <property type="evidence" value="ECO:0007669"/>
    <property type="project" value="Ensembl"/>
</dbReference>
<dbReference type="OMA" id="ENHQDQD"/>
<name>A0A670HVB0_PODMU</name>
<dbReference type="PANTHER" id="PTHR14058">
    <property type="entry name" value="AMYLOID BETA A4 PRECURSOR PROTEIN-BINDING FAMILY B"/>
    <property type="match status" value="1"/>
</dbReference>
<proteinExistence type="predicted"/>
<dbReference type="InterPro" id="IPR011993">
    <property type="entry name" value="PH-like_dom_sf"/>
</dbReference>
<dbReference type="GO" id="GO:0045893">
    <property type="term" value="P:positive regulation of DNA-templated transcription"/>
    <property type="evidence" value="ECO:0007669"/>
    <property type="project" value="Ensembl"/>
</dbReference>
<dbReference type="GO" id="GO:0005634">
    <property type="term" value="C:nucleus"/>
    <property type="evidence" value="ECO:0007669"/>
    <property type="project" value="Ensembl"/>
</dbReference>
<dbReference type="Pfam" id="PF00640">
    <property type="entry name" value="PID"/>
    <property type="match status" value="2"/>
</dbReference>
<dbReference type="GO" id="GO:0000122">
    <property type="term" value="P:negative regulation of transcription by RNA polymerase II"/>
    <property type="evidence" value="ECO:0007669"/>
    <property type="project" value="Ensembl"/>
</dbReference>
<dbReference type="Gene3D" id="2.30.29.30">
    <property type="entry name" value="Pleckstrin-homology domain (PH domain)/Phosphotyrosine-binding domain (PTB)"/>
    <property type="match status" value="2"/>
</dbReference>
<keyword evidence="1" id="KW-0677">Repeat</keyword>
<dbReference type="CDD" id="cd01271">
    <property type="entry name" value="PTB2_Fe65"/>
    <property type="match status" value="1"/>
</dbReference>
<dbReference type="GO" id="GO:0070064">
    <property type="term" value="F:proline-rich region binding"/>
    <property type="evidence" value="ECO:0007669"/>
    <property type="project" value="Ensembl"/>
</dbReference>
<feature type="compositionally biased region" description="Acidic residues" evidence="2">
    <location>
        <begin position="358"/>
        <end position="379"/>
    </location>
</feature>
<dbReference type="GO" id="GO:0005783">
    <property type="term" value="C:endoplasmic reticulum"/>
    <property type="evidence" value="ECO:0007669"/>
    <property type="project" value="Ensembl"/>
</dbReference>
<feature type="domain" description="PID" evidence="3">
    <location>
        <begin position="742"/>
        <end position="866"/>
    </location>
</feature>
<dbReference type="GO" id="GO:0045202">
    <property type="term" value="C:synapse"/>
    <property type="evidence" value="ECO:0007669"/>
    <property type="project" value="Ensembl"/>
</dbReference>
<dbReference type="InterPro" id="IPR001202">
    <property type="entry name" value="WW_dom"/>
</dbReference>
<dbReference type="GO" id="GO:0031625">
    <property type="term" value="F:ubiquitin protein ligase binding"/>
    <property type="evidence" value="ECO:0007669"/>
    <property type="project" value="Ensembl"/>
</dbReference>
<dbReference type="InterPro" id="IPR036020">
    <property type="entry name" value="WW_dom_sf"/>
</dbReference>
<dbReference type="FunFam" id="2.30.29.30:FF:000034">
    <property type="entry name" value="amyloid beta A4 precursor protein-binding family B member 2"/>
    <property type="match status" value="1"/>
</dbReference>
<evidence type="ECO:0000313" key="6">
    <source>
        <dbReference type="Proteomes" id="UP000472272"/>
    </source>
</evidence>
<dbReference type="Proteomes" id="UP000472272">
    <property type="component" value="Chromosome 4"/>
</dbReference>
<feature type="region of interest" description="Disordered" evidence="2">
    <location>
        <begin position="322"/>
        <end position="447"/>
    </location>
</feature>
<feature type="region of interest" description="Disordered" evidence="2">
    <location>
        <begin position="1"/>
        <end position="196"/>
    </location>
</feature>
<dbReference type="GO" id="GO:0010976">
    <property type="term" value="P:positive regulation of neuron projection development"/>
    <property type="evidence" value="ECO:0007669"/>
    <property type="project" value="Ensembl"/>
</dbReference>
<dbReference type="Pfam" id="PF00397">
    <property type="entry name" value="WW"/>
    <property type="match status" value="1"/>
</dbReference>
<feature type="region of interest" description="Disordered" evidence="2">
    <location>
        <begin position="478"/>
        <end position="499"/>
    </location>
</feature>
<dbReference type="GO" id="GO:0003682">
    <property type="term" value="F:chromatin binding"/>
    <property type="evidence" value="ECO:0007669"/>
    <property type="project" value="Ensembl"/>
</dbReference>
<dbReference type="PROSITE" id="PS50020">
    <property type="entry name" value="WW_DOMAIN_2"/>
    <property type="match status" value="1"/>
</dbReference>
<dbReference type="CDD" id="cd01272">
    <property type="entry name" value="PTB1_Fe65"/>
    <property type="match status" value="1"/>
</dbReference>
<feature type="compositionally biased region" description="Basic and acidic residues" evidence="2">
    <location>
        <begin position="326"/>
        <end position="335"/>
    </location>
</feature>
<dbReference type="PANTHER" id="PTHR14058:SF5">
    <property type="entry name" value="AMYLOID BETA PRECURSOR PROTEIN BINDING FAMILY B MEMBER 1"/>
    <property type="match status" value="1"/>
</dbReference>
<dbReference type="FunFam" id="2.20.70.10:FF:000003">
    <property type="entry name" value="amyloid beta A4 precursor protein-binding family B member 2"/>
    <property type="match status" value="1"/>
</dbReference>
<reference evidence="5 6" key="1">
    <citation type="journal article" date="2019" name="Proc. Natl. Acad. Sci. U.S.A.">
        <title>Regulatory changes in pterin and carotenoid genes underlie balanced color polymorphisms in the wall lizard.</title>
        <authorList>
            <person name="Andrade P."/>
            <person name="Pinho C."/>
            <person name="Perez I de Lanuza G."/>
            <person name="Afonso S."/>
            <person name="Brejcha J."/>
            <person name="Rubin C.J."/>
            <person name="Wallerman O."/>
            <person name="Pereira P."/>
            <person name="Sabatino S.J."/>
            <person name="Bellati A."/>
            <person name="Pellitteri-Rosa D."/>
            <person name="Bosakova Z."/>
            <person name="Bunikis I."/>
            <person name="Carretero M.A."/>
            <person name="Feiner N."/>
            <person name="Marsik P."/>
            <person name="Pauperio F."/>
            <person name="Salvi D."/>
            <person name="Soler L."/>
            <person name="While G.M."/>
            <person name="Uller T."/>
            <person name="Font E."/>
            <person name="Andersson L."/>
            <person name="Carneiro M."/>
        </authorList>
    </citation>
    <scope>NUCLEOTIDE SEQUENCE</scope>
</reference>
<dbReference type="GO" id="GO:0006974">
    <property type="term" value="P:DNA damage response"/>
    <property type="evidence" value="ECO:0007669"/>
    <property type="project" value="Ensembl"/>
</dbReference>
<dbReference type="GO" id="GO:0001540">
    <property type="term" value="F:amyloid-beta binding"/>
    <property type="evidence" value="ECO:0007669"/>
    <property type="project" value="InterPro"/>
</dbReference>
<dbReference type="FunFam" id="2.30.29.30:FF:000143">
    <property type="entry name" value="amyloid beta A4 precursor protein-binding family B member 3 isoform X2"/>
    <property type="match status" value="1"/>
</dbReference>
<sequence length="909" mass="97695">MKWGGGVGRPTLAPRRKRDGRAKPSTQTDVQKIKRNGGAVRAQALKVTGHGGGGGRSSVRVGFPGDPQGDPLPPPEMGRGSRRRWHLPSPETRMRPAWCPAGIAPSQLGQAPPAPLGSPPGGAHQRGGWPPLRRICTRSPRTGGTPASAPRPTSPGPSLPPPCQRAGLGGLGNGNDASPPRFSPSFSPPRPPRLHPHAGAALLQALGQTLSWPLPILRHPKHVVARSSLSPAHDRAPAISFPAPHGTPSAMSGSLSKRGDLANDNSCLGLSLGLVAPDVGPILPRKGHCAYSCAELQEVLGLPPSTEEPPSNTKWVKDGQNQLRQAAERGRDQNRNELSPPTKELSALLIPLTGDAQREEEEEEEDEEEEEEEEEEEDSTPVQSEPATESEEQSSERAPPRGDQGRSASLLFGMRHSTASDEDSSWATLSQGSPAGSSPDEADSFWLCNSLETDSDLPAGWMRVQDTSGTYYWHIPTGTTQWEPPSGGGGSDSLGNTPSKERQLTWMEFGQAEPSEEAAAFWKDIPPEEGVPEPQEDKKGTLGLCLGSPSNWSSLEEGGEEEEQFLGVSQGSKCFSVRSLGWVEMSEEELTLGRSSVAVNNCIRQLAGQNPDLGGSWEEGKAMLLVLENETLKLLDPEEQLVLHSQPVVTIRVWGVGRDSGRDFAYVARDQLAQMLKCHVFRCDSPAKDIATGLHEICSKIMTERRNARPPLNGLSLDHSKMVDIPFQVEFPAPKSESVQRFQVFYLGSVIVAKPVGMDVLNAALDVALAEGAREQWTPAQVSVAPATLTLTHQQTEGVLCECRVRFLSFMGIGRDVRTFAFIMAAAPGNFRCHMVWCEPNAAGLSEAVQAACMLRYQKCLDARPQTTSSCLPAPPADSVARRVGSTVRKGVQTLLGSLKPKRQGAQTP</sequence>
<feature type="compositionally biased region" description="Polar residues" evidence="2">
    <location>
        <begin position="425"/>
        <end position="436"/>
    </location>
</feature>
<dbReference type="GO" id="GO:0005886">
    <property type="term" value="C:plasma membrane"/>
    <property type="evidence" value="ECO:0007669"/>
    <property type="project" value="Ensembl"/>
</dbReference>
<dbReference type="SMART" id="SM00456">
    <property type="entry name" value="WW"/>
    <property type="match status" value="1"/>
</dbReference>
<evidence type="ECO:0000259" key="4">
    <source>
        <dbReference type="PROSITE" id="PS50020"/>
    </source>
</evidence>
<organism evidence="5 6">
    <name type="scientific">Podarcis muralis</name>
    <name type="common">Wall lizard</name>
    <name type="synonym">Lacerta muralis</name>
    <dbReference type="NCBI Taxonomy" id="64176"/>
    <lineage>
        <taxon>Eukaryota</taxon>
        <taxon>Metazoa</taxon>
        <taxon>Chordata</taxon>
        <taxon>Craniata</taxon>
        <taxon>Vertebrata</taxon>
        <taxon>Euteleostomi</taxon>
        <taxon>Lepidosauria</taxon>
        <taxon>Squamata</taxon>
        <taxon>Bifurcata</taxon>
        <taxon>Unidentata</taxon>
        <taxon>Episquamata</taxon>
        <taxon>Laterata</taxon>
        <taxon>Lacertibaenia</taxon>
        <taxon>Lacertidae</taxon>
        <taxon>Podarcis</taxon>
    </lineage>
</organism>
<feature type="compositionally biased region" description="Basic and acidic residues" evidence="2">
    <location>
        <begin position="394"/>
        <end position="404"/>
    </location>
</feature>
<dbReference type="GO" id="GO:0042393">
    <property type="term" value="F:histone binding"/>
    <property type="evidence" value="ECO:0007669"/>
    <property type="project" value="Ensembl"/>
</dbReference>
<dbReference type="GO" id="GO:0060090">
    <property type="term" value="F:molecular adaptor activity"/>
    <property type="evidence" value="ECO:0007669"/>
    <property type="project" value="Ensembl"/>
</dbReference>
<dbReference type="SUPFAM" id="SSF50729">
    <property type="entry name" value="PH domain-like"/>
    <property type="match status" value="2"/>
</dbReference>
<dbReference type="SMART" id="SM00462">
    <property type="entry name" value="PTB"/>
    <property type="match status" value="2"/>
</dbReference>
<feature type="domain" description="PID" evidence="3">
    <location>
        <begin position="575"/>
        <end position="711"/>
    </location>
</feature>
<evidence type="ECO:0000256" key="2">
    <source>
        <dbReference type="SAM" id="MobiDB-lite"/>
    </source>
</evidence>
<feature type="compositionally biased region" description="Pro residues" evidence="2">
    <location>
        <begin position="152"/>
        <end position="163"/>
    </location>
</feature>
<dbReference type="AlphaFoldDB" id="A0A670HVB0"/>
<dbReference type="CDD" id="cd00201">
    <property type="entry name" value="WW"/>
    <property type="match status" value="1"/>
</dbReference>
<reference evidence="5" key="3">
    <citation type="submission" date="2025-09" db="UniProtKB">
        <authorList>
            <consortium name="Ensembl"/>
        </authorList>
    </citation>
    <scope>IDENTIFICATION</scope>
</reference>
<evidence type="ECO:0000313" key="5">
    <source>
        <dbReference type="Ensembl" id="ENSPMRP00000003461.1"/>
    </source>
</evidence>
<gene>
    <name evidence="5" type="primary">APBB1</name>
</gene>
<accession>A0A670HVB0</accession>
<feature type="compositionally biased region" description="Low complexity" evidence="2">
    <location>
        <begin position="57"/>
        <end position="69"/>
    </location>
</feature>
<dbReference type="SUPFAM" id="SSF51045">
    <property type="entry name" value="WW domain"/>
    <property type="match status" value="1"/>
</dbReference>
<dbReference type="GeneTree" id="ENSGT00390000000002"/>
<feature type="compositionally biased region" description="Low complexity" evidence="2">
    <location>
        <begin position="174"/>
        <end position="185"/>
    </location>
</feature>
<evidence type="ECO:0000256" key="1">
    <source>
        <dbReference type="ARBA" id="ARBA00022737"/>
    </source>
</evidence>
<dbReference type="GO" id="GO:0030426">
    <property type="term" value="C:growth cone"/>
    <property type="evidence" value="ECO:0007669"/>
    <property type="project" value="Ensembl"/>
</dbReference>
<dbReference type="InterPro" id="IPR039576">
    <property type="entry name" value="APBB1/2/3"/>
</dbReference>
<reference evidence="5" key="2">
    <citation type="submission" date="2025-08" db="UniProtKB">
        <authorList>
            <consortium name="Ensembl"/>
        </authorList>
    </citation>
    <scope>IDENTIFICATION</scope>
</reference>